<evidence type="ECO:0000256" key="4">
    <source>
        <dbReference type="PROSITE-ProRule" id="PRU00449"/>
    </source>
</evidence>
<reference evidence="8" key="1">
    <citation type="journal article" date="2002" name="Science">
        <title>The draft genome of Ciona intestinalis: insights into chordate and vertebrate origins.</title>
        <authorList>
            <person name="Dehal P."/>
            <person name="Satou Y."/>
            <person name="Campbell R.K."/>
            <person name="Chapman J."/>
            <person name="Degnan B."/>
            <person name="De Tomaso A."/>
            <person name="Davidson B."/>
            <person name="Di Gregorio A."/>
            <person name="Gelpke M."/>
            <person name="Goodstein D.M."/>
            <person name="Harafuji N."/>
            <person name="Hastings K.E."/>
            <person name="Ho I."/>
            <person name="Hotta K."/>
            <person name="Huang W."/>
            <person name="Kawashima T."/>
            <person name="Lemaire P."/>
            <person name="Martinez D."/>
            <person name="Meinertzhagen I.A."/>
            <person name="Necula S."/>
            <person name="Nonaka M."/>
            <person name="Putnam N."/>
            <person name="Rash S."/>
            <person name="Saiga H."/>
            <person name="Satake M."/>
            <person name="Terry A."/>
            <person name="Yamada L."/>
            <person name="Wang H.G."/>
            <person name="Awazu S."/>
            <person name="Azumi K."/>
            <person name="Boore J."/>
            <person name="Branno M."/>
            <person name="Chin-Bow S."/>
            <person name="DeSantis R."/>
            <person name="Doyle S."/>
            <person name="Francino P."/>
            <person name="Keys D.N."/>
            <person name="Haga S."/>
            <person name="Hayashi H."/>
            <person name="Hino K."/>
            <person name="Imai K.S."/>
            <person name="Inaba K."/>
            <person name="Kano S."/>
            <person name="Kobayashi K."/>
            <person name="Kobayashi M."/>
            <person name="Lee B.I."/>
            <person name="Makabe K.W."/>
            <person name="Manohar C."/>
            <person name="Matassi G."/>
            <person name="Medina M."/>
            <person name="Mochizuki Y."/>
            <person name="Mount S."/>
            <person name="Morishita T."/>
            <person name="Miura S."/>
            <person name="Nakayama A."/>
            <person name="Nishizaka S."/>
            <person name="Nomoto H."/>
            <person name="Ohta F."/>
            <person name="Oishi K."/>
            <person name="Rigoutsos I."/>
            <person name="Sano M."/>
            <person name="Sasaki A."/>
            <person name="Sasakura Y."/>
            <person name="Shoguchi E."/>
            <person name="Shin-i T."/>
            <person name="Spagnuolo A."/>
            <person name="Stainier D."/>
            <person name="Suzuki M.M."/>
            <person name="Tassy O."/>
            <person name="Takatori N."/>
            <person name="Tokuoka M."/>
            <person name="Yagi K."/>
            <person name="Yoshizaki F."/>
            <person name="Wada S."/>
            <person name="Zhang C."/>
            <person name="Hyatt P.D."/>
            <person name="Larimer F."/>
            <person name="Detter C."/>
            <person name="Doggett N."/>
            <person name="Glavina T."/>
            <person name="Hawkins T."/>
            <person name="Richardson P."/>
            <person name="Lucas S."/>
            <person name="Kohara Y."/>
            <person name="Levine M."/>
            <person name="Satoh N."/>
            <person name="Rokhsar D.S."/>
        </authorList>
    </citation>
    <scope>NUCLEOTIDE SEQUENCE [LARGE SCALE GENOMIC DNA]</scope>
</reference>
<dbReference type="PROSITE" id="PS51039">
    <property type="entry name" value="ZF_AN1"/>
    <property type="match status" value="1"/>
</dbReference>
<sequence length="608" mass="67742">MFMTSQVTLLVYRDGDQLNFFRVVDRGDGTLTPFSESLSGSACNLHEEEEEEIALPSSKPPALSVAQMVENNITASKMKQLRTNMENLMIAPQPNKVTSVMKPKPPSMPRKLDGTTMKRYSQQPKPLKFKPPTPAAHAEPQNKNRTSEMMRSLSNEDAPATVSEPRHSRLRCFRNVTDTNNDLVTSEKKVSEDIKETNQATANTQDIDATEGSGRFSPRTRRLLNALESDSYQRRSYLMPRPRQLSGMTYNRHDMYLRSYGLLPSPDQLPPMPTNHEPSSPRNQEEVDMATKVFETNQGVKYSTLDGYPIPPYWAGGGNGVLKSPIWEQGQPVADGCKSGKTVAGKLGTTQRSSAEGGAFGFTIPESPIRKLEDQGARSKLSKSALRSRRFTPEPPKTMEQKPSRHRKLVRGQNVSGLPPTTRSDEPTTPLRQSYKKNNIIKESHARVETMSKQEAREVVDFINKAVDANVLRNLVRSPTKDNQRGSSGQSGHRLPSSNIHYTDKRQPMKSPHGSAYMRLAPSCTSPTAVRPPSILPPVKHTSKKKRCFLCGKRTGLATSYTCRCGNNFCASHRYAEAHDCTYDYKTAGRKILKEANPLVSAPKLPKI</sequence>
<dbReference type="SUPFAM" id="SSF118310">
    <property type="entry name" value="AN1-like Zinc finger"/>
    <property type="match status" value="1"/>
</dbReference>
<keyword evidence="8" id="KW-1185">Reference proteome</keyword>
<accession>F6QNA6</accession>
<proteinExistence type="predicted"/>
<keyword evidence="3" id="KW-0862">Zinc</keyword>
<evidence type="ECO:0000256" key="3">
    <source>
        <dbReference type="ARBA" id="ARBA00022833"/>
    </source>
</evidence>
<feature type="compositionally biased region" description="Basic and acidic residues" evidence="5">
    <location>
        <begin position="368"/>
        <end position="377"/>
    </location>
</feature>
<feature type="domain" description="AN1-type" evidence="6">
    <location>
        <begin position="542"/>
        <end position="589"/>
    </location>
</feature>
<evidence type="ECO:0000313" key="8">
    <source>
        <dbReference type="Proteomes" id="UP000008144"/>
    </source>
</evidence>
<protein>
    <recommendedName>
        <fullName evidence="6">AN1-type domain-containing protein</fullName>
    </recommendedName>
</protein>
<feature type="region of interest" description="Disordered" evidence="5">
    <location>
        <begin position="474"/>
        <end position="537"/>
    </location>
</feature>
<feature type="compositionally biased region" description="Polar residues" evidence="5">
    <location>
        <begin position="413"/>
        <end position="422"/>
    </location>
</feature>
<dbReference type="Proteomes" id="UP000008144">
    <property type="component" value="Chromosome 1"/>
</dbReference>
<dbReference type="InParanoid" id="F6QNA6"/>
<dbReference type="InterPro" id="IPR035896">
    <property type="entry name" value="AN1-like_Znf"/>
</dbReference>
<gene>
    <name evidence="7" type="primary">zf(an1)-3</name>
</gene>
<evidence type="ECO:0000313" key="7">
    <source>
        <dbReference type="Ensembl" id="ENSCINP00000009735.3"/>
    </source>
</evidence>
<dbReference type="AlphaFoldDB" id="F6QNA6"/>
<dbReference type="InterPro" id="IPR000058">
    <property type="entry name" value="Znf_AN1"/>
</dbReference>
<keyword evidence="1" id="KW-0479">Metal-binding</keyword>
<dbReference type="STRING" id="7719.ENSCINP00000009735"/>
<dbReference type="PANTHER" id="PTHR46728">
    <property type="entry name" value="AN1-TYPE ZINC FINGER PROTEIN 4"/>
    <property type="match status" value="1"/>
</dbReference>
<reference evidence="7" key="2">
    <citation type="journal article" date="2008" name="Genome Biol.">
        <title>Improved genome assembly and evidence-based global gene model set for the chordate Ciona intestinalis: new insight into intron and operon populations.</title>
        <authorList>
            <person name="Satou Y."/>
            <person name="Mineta K."/>
            <person name="Ogasawara M."/>
            <person name="Sasakura Y."/>
            <person name="Shoguchi E."/>
            <person name="Ueno K."/>
            <person name="Yamada L."/>
            <person name="Matsumoto J."/>
            <person name="Wasserscheid J."/>
            <person name="Dewar K."/>
            <person name="Wiley G.B."/>
            <person name="Macmil S.L."/>
            <person name="Roe B.A."/>
            <person name="Zeller R.W."/>
            <person name="Hastings K.E."/>
            <person name="Lemaire P."/>
            <person name="Lindquist E."/>
            <person name="Endo T."/>
            <person name="Hotta K."/>
            <person name="Inaba K."/>
        </authorList>
    </citation>
    <scope>NUCLEOTIDE SEQUENCE [LARGE SCALE GENOMIC DNA]</scope>
    <source>
        <strain evidence="7">wild type</strain>
    </source>
</reference>
<dbReference type="GeneTree" id="ENSGT00940000155716"/>
<evidence type="ECO:0000259" key="6">
    <source>
        <dbReference type="PROSITE" id="PS51039"/>
    </source>
</evidence>
<reference evidence="7" key="3">
    <citation type="submission" date="2025-08" db="UniProtKB">
        <authorList>
            <consortium name="Ensembl"/>
        </authorList>
    </citation>
    <scope>IDENTIFICATION</scope>
</reference>
<feature type="region of interest" description="Disordered" evidence="5">
    <location>
        <begin position="96"/>
        <end position="166"/>
    </location>
</feature>
<feature type="region of interest" description="Disordered" evidence="5">
    <location>
        <begin position="348"/>
        <end position="440"/>
    </location>
</feature>
<dbReference type="PANTHER" id="PTHR46728:SF1">
    <property type="entry name" value="AN1-TYPE ZINC FINGER PROTEIN 4"/>
    <property type="match status" value="1"/>
</dbReference>
<dbReference type="EMBL" id="EAAA01000333">
    <property type="status" value="NOT_ANNOTATED_CDS"/>
    <property type="molecule type" value="Genomic_DNA"/>
</dbReference>
<organism evidence="7 8">
    <name type="scientific">Ciona intestinalis</name>
    <name type="common">Transparent sea squirt</name>
    <name type="synonym">Ascidia intestinalis</name>
    <dbReference type="NCBI Taxonomy" id="7719"/>
    <lineage>
        <taxon>Eukaryota</taxon>
        <taxon>Metazoa</taxon>
        <taxon>Chordata</taxon>
        <taxon>Tunicata</taxon>
        <taxon>Ascidiacea</taxon>
        <taxon>Phlebobranchia</taxon>
        <taxon>Cionidae</taxon>
        <taxon>Ciona</taxon>
    </lineage>
</organism>
<reference evidence="7" key="4">
    <citation type="submission" date="2025-09" db="UniProtKB">
        <authorList>
            <consortium name="Ensembl"/>
        </authorList>
    </citation>
    <scope>IDENTIFICATION</scope>
</reference>
<keyword evidence="2 4" id="KW-0863">Zinc-finger</keyword>
<dbReference type="Pfam" id="PF01428">
    <property type="entry name" value="zf-AN1"/>
    <property type="match status" value="1"/>
</dbReference>
<dbReference type="HOGENOM" id="CLU_022981_0_0_1"/>
<evidence type="ECO:0000256" key="1">
    <source>
        <dbReference type="ARBA" id="ARBA00022723"/>
    </source>
</evidence>
<evidence type="ECO:0000256" key="5">
    <source>
        <dbReference type="SAM" id="MobiDB-lite"/>
    </source>
</evidence>
<name>F6QNA6_CIOIN</name>
<dbReference type="InterPro" id="IPR053061">
    <property type="entry name" value="AN1-type_zinc_finger"/>
</dbReference>
<dbReference type="Gene3D" id="4.10.1110.10">
    <property type="entry name" value="AN1-like Zinc finger"/>
    <property type="match status" value="1"/>
</dbReference>
<evidence type="ECO:0000256" key="2">
    <source>
        <dbReference type="ARBA" id="ARBA00022771"/>
    </source>
</evidence>
<dbReference type="GO" id="GO:0008270">
    <property type="term" value="F:zinc ion binding"/>
    <property type="evidence" value="ECO:0007669"/>
    <property type="project" value="UniProtKB-KW"/>
</dbReference>
<dbReference type="Ensembl" id="ENSCINT00000009735.3">
    <property type="protein sequence ID" value="ENSCINP00000009735.3"/>
    <property type="gene ID" value="ENSCING00000004706.3"/>
</dbReference>
<dbReference type="SMART" id="SM00154">
    <property type="entry name" value="ZnF_AN1"/>
    <property type="match status" value="1"/>
</dbReference>
<feature type="compositionally biased region" description="Polar residues" evidence="5">
    <location>
        <begin position="485"/>
        <end position="501"/>
    </location>
</feature>